<evidence type="ECO:0000313" key="2">
    <source>
        <dbReference type="EMBL" id="UWS34587.1"/>
    </source>
</evidence>
<evidence type="ECO:0000256" key="1">
    <source>
        <dbReference type="SAM" id="MobiDB-lite"/>
    </source>
</evidence>
<dbReference type="RefSeq" id="WP_259826177.1">
    <property type="nucleotide sequence ID" value="NZ_CP103445.1"/>
</dbReference>
<sequence>MPETSILTDIDCQHVSTPLKSEDKNTSSEKVSMAGHVISVSECSDPLLFHSSMPISPPQAGLLRRLTCWLPYMRNSKPVDEGEAGVTEMMTEGKELHQLAENCAWQNDAHPASTSPSALRLTGKMGLLIGAGLLAGAVGSVACQRARAADRNNNSTDLYRTEVPPPLNHHDAQMAYRSADYDTGEHVSQSEPLPQPAARASPRKLTTSKPPERDDVKKTAIADLICYETVGAGRMAHRRIAPCKNTTSQVLQHKPRPQPLRKYYYTKNQPDICKSTQFEQRCQKFHSEQKKQSKVFKNVVLNVGKTRCLCPPPVGEKVELIRPLTFGEVINRKGKTKRPENRITSSPHTNIAITSQTEISTHLVIEDDNTTISTLDDDVKYDVKDDVKIEKLFDFSCIEERESLSWIDIVRQVGKTLASPVKTLGDESLIIYYHNTLGQGCPKNQTTERIDNITSKIDPLTTQILTLLPGSQVIAVTQLIIAPALQILADDWSGKPVNVENIAGLNQQLMFMVRQTIPTLSGSEIASLYDATAKKKGEKGMAIGKPVRRFTLKDNKLAVKIGGKSYSYLKRKTGESYITDGDDTHIVAYNKARARWDFISKEKEMVYSKHNINNSKLFGIPIKDFIKDKDTLLKADNENADIISLKEKDGKCSQYVLTGGLLVPIEQYDISGSITSVAVSPKGKERNILLATEYGWVFEKDSTQIDENLDVLLGSDGNGQFISQDRLFGNIMADGFSYDPEGKMYLKYKQKYYEAYQPFSDIYNLINRPESLFVKENGIFKLRNSPDVIFGYRNLGVGFPDLEPVTEILPRIEEDAYDFLCAHGEIADTTPVRKIGPGVYVDEKGKMLFTVNDKHFSVFSYSRNHVVINNAIDMAGNNNIGLFLSRDIYLREREANKENMLSYIELGHCDLKRSPEAGSSCTPLVITDSLDALLKHNIELGHASKKTILNTRLVQYKMLDFPGLYVNPEKSKYYYLYNGHFFRAEIVSSDSKVNAASRVMLRIFTKGDIYRRKKDIAYIIFDSKNERIELKTQVDFLAERLGMRKGAVSNYLSKRVYNSIGGLDAIENVVNQVLMSKRFIMPIPREKYIPFIDDENVKELIGKHFYSSRVRFSENTVELSASTKITDSFPLYLRGAKVNVENAVKHLNLEIIPAVIKELSNFSPNCEYYLRELLETDNVEFLRSFALALKKYLVRTRAALKLNKIYLASLVKEPLTDHMLPGDEIVHHRPVLTEEERHFGTLAFALLDRSGRIFINADKLYFVDPTHPDHSMRKAPVLTLSSTLLHEASHVGMMTSDIVYFPIENGDFIPVLDAKDDMIEKIMAGKVVEKQDFKELNKQYLSRISLYRGRMEHFMQPENLAYLASHDPGYLAHLLLNTADGVALLTLDIYRNRLVKRN</sequence>
<keyword evidence="3" id="KW-1185">Reference proteome</keyword>
<proteinExistence type="predicted"/>
<feature type="region of interest" description="Disordered" evidence="1">
    <location>
        <begin position="181"/>
        <end position="213"/>
    </location>
</feature>
<organism evidence="2 3">
    <name type="scientific">Erwinia pyrifoliae</name>
    <dbReference type="NCBI Taxonomy" id="79967"/>
    <lineage>
        <taxon>Bacteria</taxon>
        <taxon>Pseudomonadati</taxon>
        <taxon>Pseudomonadota</taxon>
        <taxon>Gammaproteobacteria</taxon>
        <taxon>Enterobacterales</taxon>
        <taxon>Erwiniaceae</taxon>
        <taxon>Erwinia</taxon>
    </lineage>
</organism>
<protein>
    <submittedName>
        <fullName evidence="2">Uncharacterized protein</fullName>
    </submittedName>
</protein>
<accession>A0ABY5XBK5</accession>
<dbReference type="Proteomes" id="UP001058553">
    <property type="component" value="Chromosome"/>
</dbReference>
<dbReference type="EMBL" id="CP103445">
    <property type="protein sequence ID" value="UWS34587.1"/>
    <property type="molecule type" value="Genomic_DNA"/>
</dbReference>
<gene>
    <name evidence="2" type="ORF">NYP84_05340</name>
</gene>
<reference evidence="2" key="1">
    <citation type="submission" date="2022-07" db="EMBL/GenBank/DDBJ databases">
        <title>Genetic diversity of Erwinia pyrifoliae.</title>
        <authorList>
            <person name="Park D.S."/>
            <person name="Ham H."/>
        </authorList>
    </citation>
    <scope>NUCLEOTIDE SEQUENCE</scope>
    <source>
        <strain evidence="2">CP201486</strain>
    </source>
</reference>
<name>A0ABY5XBK5_ERWPY</name>
<evidence type="ECO:0000313" key="3">
    <source>
        <dbReference type="Proteomes" id="UP001058553"/>
    </source>
</evidence>